<dbReference type="Proteomes" id="UP000027135">
    <property type="component" value="Unassembled WGS sequence"/>
</dbReference>
<organism evidence="1 2">
    <name type="scientific">Zootermopsis nevadensis</name>
    <name type="common">Dampwood termite</name>
    <dbReference type="NCBI Taxonomy" id="136037"/>
    <lineage>
        <taxon>Eukaryota</taxon>
        <taxon>Metazoa</taxon>
        <taxon>Ecdysozoa</taxon>
        <taxon>Arthropoda</taxon>
        <taxon>Hexapoda</taxon>
        <taxon>Insecta</taxon>
        <taxon>Pterygota</taxon>
        <taxon>Neoptera</taxon>
        <taxon>Polyneoptera</taxon>
        <taxon>Dictyoptera</taxon>
        <taxon>Blattodea</taxon>
        <taxon>Blattoidea</taxon>
        <taxon>Termitoidae</taxon>
        <taxon>Termopsidae</taxon>
        <taxon>Zootermopsis</taxon>
    </lineage>
</organism>
<gene>
    <name evidence="1" type="ORF">L798_06849</name>
</gene>
<evidence type="ECO:0000313" key="1">
    <source>
        <dbReference type="EMBL" id="KDQ88565.1"/>
    </source>
</evidence>
<sequence length="48" mass="5344">MGFWQYTDYLCLADTLAVVTSYSGAEENWLCEHKGSSSRFSGPDVHPS</sequence>
<reference evidence="1 2" key="1">
    <citation type="journal article" date="2014" name="Nat. Commun.">
        <title>Molecular traces of alternative social organization in a termite genome.</title>
        <authorList>
            <person name="Terrapon N."/>
            <person name="Li C."/>
            <person name="Robertson H.M."/>
            <person name="Ji L."/>
            <person name="Meng X."/>
            <person name="Booth W."/>
            <person name="Chen Z."/>
            <person name="Childers C.P."/>
            <person name="Glastad K.M."/>
            <person name="Gokhale K."/>
            <person name="Gowin J."/>
            <person name="Gronenberg W."/>
            <person name="Hermansen R.A."/>
            <person name="Hu H."/>
            <person name="Hunt B.G."/>
            <person name="Huylmans A.K."/>
            <person name="Khalil S.M."/>
            <person name="Mitchell R.D."/>
            <person name="Munoz-Torres M.C."/>
            <person name="Mustard J.A."/>
            <person name="Pan H."/>
            <person name="Reese J.T."/>
            <person name="Scharf M.E."/>
            <person name="Sun F."/>
            <person name="Vogel H."/>
            <person name="Xiao J."/>
            <person name="Yang W."/>
            <person name="Yang Z."/>
            <person name="Yang Z."/>
            <person name="Zhou J."/>
            <person name="Zhu J."/>
            <person name="Brent C.S."/>
            <person name="Elsik C.G."/>
            <person name="Goodisman M.A."/>
            <person name="Liberles D.A."/>
            <person name="Roe R.M."/>
            <person name="Vargo E.L."/>
            <person name="Vilcinskas A."/>
            <person name="Wang J."/>
            <person name="Bornberg-Bauer E."/>
            <person name="Korb J."/>
            <person name="Zhang G."/>
            <person name="Liebig J."/>
        </authorList>
    </citation>
    <scope>NUCLEOTIDE SEQUENCE [LARGE SCALE GENOMIC DNA]</scope>
    <source>
        <tissue evidence="1">Whole organism</tissue>
    </source>
</reference>
<dbReference type="InParanoid" id="A0A067QS19"/>
<proteinExistence type="predicted"/>
<accession>A0A067QS19</accession>
<dbReference type="AlphaFoldDB" id="A0A067QS19"/>
<name>A0A067QS19_ZOONE</name>
<protein>
    <submittedName>
        <fullName evidence="1">Uncharacterized protein</fullName>
    </submittedName>
</protein>
<evidence type="ECO:0000313" key="2">
    <source>
        <dbReference type="Proteomes" id="UP000027135"/>
    </source>
</evidence>
<dbReference type="EMBL" id="KK853735">
    <property type="protein sequence ID" value="KDQ88565.1"/>
    <property type="molecule type" value="Genomic_DNA"/>
</dbReference>
<keyword evidence="2" id="KW-1185">Reference proteome</keyword>